<evidence type="ECO:0000256" key="8">
    <source>
        <dbReference type="RuleBase" id="RU003939"/>
    </source>
</evidence>
<evidence type="ECO:0000256" key="4">
    <source>
        <dbReference type="ARBA" id="ARBA00023015"/>
    </source>
</evidence>
<dbReference type="PRINTS" id="PR01727">
    <property type="entry name" value="DNABINDINGHU"/>
</dbReference>
<keyword evidence="3 9" id="KW-0810">Translation regulation</keyword>
<evidence type="ECO:0000256" key="7">
    <source>
        <dbReference type="ARBA" id="ARBA00023172"/>
    </source>
</evidence>
<dbReference type="NCBIfam" id="NF001222">
    <property type="entry name" value="PRK00199.1"/>
    <property type="match status" value="1"/>
</dbReference>
<dbReference type="InterPro" id="IPR000119">
    <property type="entry name" value="Hist_DNA-bd"/>
</dbReference>
<evidence type="ECO:0000256" key="6">
    <source>
        <dbReference type="ARBA" id="ARBA00023163"/>
    </source>
</evidence>
<dbReference type="Gene3D" id="4.10.520.10">
    <property type="entry name" value="IHF-like DNA-binding proteins"/>
    <property type="match status" value="1"/>
</dbReference>
<dbReference type="PANTHER" id="PTHR33175">
    <property type="entry name" value="DNA-BINDING PROTEIN HU"/>
    <property type="match status" value="1"/>
</dbReference>
<evidence type="ECO:0000256" key="2">
    <source>
        <dbReference type="ARBA" id="ARBA00018700"/>
    </source>
</evidence>
<dbReference type="InterPro" id="IPR010992">
    <property type="entry name" value="IHF-like_DNA-bd_dom_sf"/>
</dbReference>
<dbReference type="InterPro" id="IPR020816">
    <property type="entry name" value="Histone-like_DNA-bd_CS"/>
</dbReference>
<dbReference type="AlphaFoldDB" id="A0A8J7PYP6"/>
<dbReference type="Proteomes" id="UP000664414">
    <property type="component" value="Unassembled WGS sequence"/>
</dbReference>
<proteinExistence type="inferred from homology"/>
<evidence type="ECO:0000313" key="10">
    <source>
        <dbReference type="EMBL" id="MBN9413473.1"/>
    </source>
</evidence>
<comment type="function">
    <text evidence="9">This protein is one of the two subunits of integration host factor, a specific DNA-binding protein that functions in genetic recombination as well as in transcriptional and translational control.</text>
</comment>
<keyword evidence="4 9" id="KW-0805">Transcription regulation</keyword>
<accession>A0A8J7PYP6</accession>
<dbReference type="EMBL" id="JAFKGL010000025">
    <property type="protein sequence ID" value="MBN9413473.1"/>
    <property type="molecule type" value="Genomic_DNA"/>
</dbReference>
<gene>
    <name evidence="10" type="primary">ihfB</name>
    <name evidence="10" type="ORF">J0H12_06095</name>
</gene>
<dbReference type="PROSITE" id="PS00045">
    <property type="entry name" value="HISTONE_LIKE"/>
    <property type="match status" value="1"/>
</dbReference>
<dbReference type="SUPFAM" id="SSF47729">
    <property type="entry name" value="IHF-like DNA-binding proteins"/>
    <property type="match status" value="1"/>
</dbReference>
<evidence type="ECO:0000256" key="9">
    <source>
        <dbReference type="RuleBase" id="RU003941"/>
    </source>
</evidence>
<name>A0A8J7PYP6_9PROT</name>
<keyword evidence="7 9" id="KW-0233">DNA recombination</keyword>
<sequence length="92" mass="10187">MTRSELIERILNANSSLTIAQAERSVTIVLEEISNALANGSRVELRGFGVFTTRKRQARSGRNPRTGQSVKVEAKSVPFFKAGKQLRDRLNG</sequence>
<dbReference type="CDD" id="cd13836">
    <property type="entry name" value="IHF_B"/>
    <property type="match status" value="1"/>
</dbReference>
<dbReference type="PANTHER" id="PTHR33175:SF5">
    <property type="entry name" value="INTEGRATION HOST FACTOR SUBUNIT BETA"/>
    <property type="match status" value="1"/>
</dbReference>
<dbReference type="NCBIfam" id="TIGR00988">
    <property type="entry name" value="hip"/>
    <property type="match status" value="1"/>
</dbReference>
<protein>
    <recommendedName>
        <fullName evidence="2 9">Integration host factor subunit beta</fullName>
    </recommendedName>
</protein>
<dbReference type="Pfam" id="PF00216">
    <property type="entry name" value="Bac_DNA_binding"/>
    <property type="match status" value="1"/>
</dbReference>
<evidence type="ECO:0000313" key="11">
    <source>
        <dbReference type="Proteomes" id="UP000664414"/>
    </source>
</evidence>
<dbReference type="GO" id="GO:0006355">
    <property type="term" value="P:regulation of DNA-templated transcription"/>
    <property type="evidence" value="ECO:0007669"/>
    <property type="project" value="InterPro"/>
</dbReference>
<organism evidence="10 11">
    <name type="scientific">Candidatus Paracaedimonas acanthamoebae</name>
    <dbReference type="NCBI Taxonomy" id="244581"/>
    <lineage>
        <taxon>Bacteria</taxon>
        <taxon>Pseudomonadati</taxon>
        <taxon>Pseudomonadota</taxon>
        <taxon>Alphaproteobacteria</taxon>
        <taxon>Holosporales</taxon>
        <taxon>Caedimonadaceae</taxon>
        <taxon>Candidatus Paracaedimonas</taxon>
    </lineage>
</organism>
<reference evidence="10" key="1">
    <citation type="submission" date="2021-02" db="EMBL/GenBank/DDBJ databases">
        <title>Thiocyanate and organic carbon inputs drive convergent selection for specific autotrophic Afipia and Thiobacillus strains within complex microbiomes.</title>
        <authorList>
            <person name="Huddy R.J."/>
            <person name="Sachdeva R."/>
            <person name="Kadzinga F."/>
            <person name="Kantor R.S."/>
            <person name="Harrison S.T.L."/>
            <person name="Banfield J.F."/>
        </authorList>
    </citation>
    <scope>NUCLEOTIDE SEQUENCE</scope>
    <source>
        <strain evidence="10">SCN18_10_11_15_R4_P_38_20</strain>
    </source>
</reference>
<dbReference type="InterPro" id="IPR005685">
    <property type="entry name" value="IHF_beta"/>
</dbReference>
<evidence type="ECO:0000256" key="5">
    <source>
        <dbReference type="ARBA" id="ARBA00023125"/>
    </source>
</evidence>
<dbReference type="GO" id="GO:0030527">
    <property type="term" value="F:structural constituent of chromatin"/>
    <property type="evidence" value="ECO:0007669"/>
    <property type="project" value="InterPro"/>
</dbReference>
<dbReference type="GO" id="GO:0003677">
    <property type="term" value="F:DNA binding"/>
    <property type="evidence" value="ECO:0007669"/>
    <property type="project" value="UniProtKB-KW"/>
</dbReference>
<keyword evidence="5 9" id="KW-0238">DNA-binding</keyword>
<comment type="caution">
    <text evidence="10">The sequence shown here is derived from an EMBL/GenBank/DDBJ whole genome shotgun (WGS) entry which is preliminary data.</text>
</comment>
<comment type="similarity">
    <text evidence="1 8">Belongs to the bacterial histone-like protein family.</text>
</comment>
<dbReference type="GO" id="GO:0005694">
    <property type="term" value="C:chromosome"/>
    <property type="evidence" value="ECO:0007669"/>
    <property type="project" value="InterPro"/>
</dbReference>
<evidence type="ECO:0000256" key="3">
    <source>
        <dbReference type="ARBA" id="ARBA00022845"/>
    </source>
</evidence>
<dbReference type="GO" id="GO:0005829">
    <property type="term" value="C:cytosol"/>
    <property type="evidence" value="ECO:0007669"/>
    <property type="project" value="TreeGrafter"/>
</dbReference>
<comment type="subunit">
    <text evidence="9">Heterodimer of an alpha and a beta chain.</text>
</comment>
<dbReference type="SMART" id="SM00411">
    <property type="entry name" value="BHL"/>
    <property type="match status" value="1"/>
</dbReference>
<keyword evidence="6 9" id="KW-0804">Transcription</keyword>
<evidence type="ECO:0000256" key="1">
    <source>
        <dbReference type="ARBA" id="ARBA00010529"/>
    </source>
</evidence>
<dbReference type="GO" id="GO:0006417">
    <property type="term" value="P:regulation of translation"/>
    <property type="evidence" value="ECO:0007669"/>
    <property type="project" value="UniProtKB-KW"/>
</dbReference>
<dbReference type="GO" id="GO:0006310">
    <property type="term" value="P:DNA recombination"/>
    <property type="evidence" value="ECO:0007669"/>
    <property type="project" value="UniProtKB-KW"/>
</dbReference>